<comment type="caution">
    <text evidence="1">The sequence shown here is derived from an EMBL/GenBank/DDBJ whole genome shotgun (WGS) entry which is preliminary data.</text>
</comment>
<sequence>MSKRCAPKTNIFGRDSHFLKTRGLVPRTRFGQLQKACVDAQKKAESQLKSCQSMINDKDKELTEALSELANAKGLLAKLGAPSYARALGDNSDVGILYALRGS</sequence>
<organism evidence="1 2">
    <name type="scientific">Forsythia ovata</name>
    <dbReference type="NCBI Taxonomy" id="205694"/>
    <lineage>
        <taxon>Eukaryota</taxon>
        <taxon>Viridiplantae</taxon>
        <taxon>Streptophyta</taxon>
        <taxon>Embryophyta</taxon>
        <taxon>Tracheophyta</taxon>
        <taxon>Spermatophyta</taxon>
        <taxon>Magnoliopsida</taxon>
        <taxon>eudicotyledons</taxon>
        <taxon>Gunneridae</taxon>
        <taxon>Pentapetalae</taxon>
        <taxon>asterids</taxon>
        <taxon>lamiids</taxon>
        <taxon>Lamiales</taxon>
        <taxon>Oleaceae</taxon>
        <taxon>Forsythieae</taxon>
        <taxon>Forsythia</taxon>
    </lineage>
</organism>
<reference evidence="2" key="1">
    <citation type="submission" date="2024-07" db="EMBL/GenBank/DDBJ databases">
        <title>Two chromosome-level genome assemblies of Korean endemic species Abeliophyllum distichum and Forsythia ovata (Oleaceae).</title>
        <authorList>
            <person name="Jang H."/>
        </authorList>
    </citation>
    <scope>NUCLEOTIDE SEQUENCE [LARGE SCALE GENOMIC DNA]</scope>
</reference>
<gene>
    <name evidence="1" type="ORF">Fot_03671</name>
</gene>
<dbReference type="AlphaFoldDB" id="A0ABD1XAW3"/>
<dbReference type="EMBL" id="JBFOLJ010000001">
    <property type="protein sequence ID" value="KAL2558932.1"/>
    <property type="molecule type" value="Genomic_DNA"/>
</dbReference>
<dbReference type="Proteomes" id="UP001604277">
    <property type="component" value="Unassembled WGS sequence"/>
</dbReference>
<name>A0ABD1XAW3_9LAMI</name>
<protein>
    <submittedName>
        <fullName evidence="1">Uncharacterized protein</fullName>
    </submittedName>
</protein>
<keyword evidence="2" id="KW-1185">Reference proteome</keyword>
<evidence type="ECO:0000313" key="1">
    <source>
        <dbReference type="EMBL" id="KAL2558932.1"/>
    </source>
</evidence>
<accession>A0ABD1XAW3</accession>
<proteinExistence type="predicted"/>
<evidence type="ECO:0000313" key="2">
    <source>
        <dbReference type="Proteomes" id="UP001604277"/>
    </source>
</evidence>